<protein>
    <recommendedName>
        <fullName evidence="1">EF-hand domain-containing protein</fullName>
    </recommendedName>
</protein>
<reference evidence="2 3" key="1">
    <citation type="journal article" date="2018" name="Science">
        <title>The opium poppy genome and morphinan production.</title>
        <authorList>
            <person name="Guo L."/>
            <person name="Winzer T."/>
            <person name="Yang X."/>
            <person name="Li Y."/>
            <person name="Ning Z."/>
            <person name="He Z."/>
            <person name="Teodor R."/>
            <person name="Lu Y."/>
            <person name="Bowser T.A."/>
            <person name="Graham I.A."/>
            <person name="Ye K."/>
        </authorList>
    </citation>
    <scope>NUCLEOTIDE SEQUENCE [LARGE SCALE GENOMIC DNA]</scope>
    <source>
        <strain evidence="3">cv. HN1</strain>
        <tissue evidence="2">Leaves</tissue>
    </source>
</reference>
<name>A0A4Y7KPZ4_PAPSO</name>
<evidence type="ECO:0000313" key="3">
    <source>
        <dbReference type="Proteomes" id="UP000316621"/>
    </source>
</evidence>
<dbReference type="InterPro" id="IPR011992">
    <property type="entry name" value="EF-hand-dom_pair"/>
</dbReference>
<dbReference type="PANTHER" id="PTHR37754">
    <property type="entry name" value="CALCIUM ION-BINDING PROTEIN"/>
    <property type="match status" value="1"/>
</dbReference>
<dbReference type="OrthoDB" id="47513at2759"/>
<dbReference type="PROSITE" id="PS50222">
    <property type="entry name" value="EF_HAND_2"/>
    <property type="match status" value="1"/>
</dbReference>
<dbReference type="EMBL" id="CM010722">
    <property type="protein sequence ID" value="RZC73945.1"/>
    <property type="molecule type" value="Genomic_DNA"/>
</dbReference>
<feature type="domain" description="EF-hand" evidence="1">
    <location>
        <begin position="70"/>
        <end position="105"/>
    </location>
</feature>
<sequence length="169" mass="18860">MGQVLGGIHDKFDGKKWKRAQLQKITDKVFDRFRDESGKVELTFEELYIAVLFIYNDLNKHLPGPHFDPPTKVQLKTMMEKYDMNLDGELNHEEFTKFVQKLTTDALKAVSQGLIICLVAAPTIALLTKRATEGVPGVGKVVQKVPSSIYASIVTLAVVLIQKSGELSE</sequence>
<dbReference type="InterPro" id="IPR057196">
    <property type="entry name" value="DUF7874"/>
</dbReference>
<dbReference type="Gene3D" id="1.10.238.10">
    <property type="entry name" value="EF-hand"/>
    <property type="match status" value="1"/>
</dbReference>
<evidence type="ECO:0000259" key="1">
    <source>
        <dbReference type="PROSITE" id="PS50222"/>
    </source>
</evidence>
<dbReference type="OMA" id="QGKQWRR"/>
<dbReference type="AlphaFoldDB" id="A0A4Y7KPZ4"/>
<dbReference type="PANTHER" id="PTHR37754:SF4">
    <property type="entry name" value="EF-HAND DOMAIN-CONTAINING PROTEIN"/>
    <property type="match status" value="1"/>
</dbReference>
<dbReference type="SUPFAM" id="SSF47473">
    <property type="entry name" value="EF-hand"/>
    <property type="match status" value="1"/>
</dbReference>
<accession>A0A4Y7KPZ4</accession>
<dbReference type="Pfam" id="PF25284">
    <property type="entry name" value="DUF7874"/>
    <property type="match status" value="1"/>
</dbReference>
<organism evidence="2 3">
    <name type="scientific">Papaver somniferum</name>
    <name type="common">Opium poppy</name>
    <dbReference type="NCBI Taxonomy" id="3469"/>
    <lineage>
        <taxon>Eukaryota</taxon>
        <taxon>Viridiplantae</taxon>
        <taxon>Streptophyta</taxon>
        <taxon>Embryophyta</taxon>
        <taxon>Tracheophyta</taxon>
        <taxon>Spermatophyta</taxon>
        <taxon>Magnoliopsida</taxon>
        <taxon>Ranunculales</taxon>
        <taxon>Papaveraceae</taxon>
        <taxon>Papaveroideae</taxon>
        <taxon>Papaver</taxon>
    </lineage>
</organism>
<dbReference type="Gramene" id="RZC73945">
    <property type="protein sequence ID" value="RZC73945"/>
    <property type="gene ID" value="C5167_049420"/>
</dbReference>
<dbReference type="InterPro" id="IPR002048">
    <property type="entry name" value="EF_hand_dom"/>
</dbReference>
<dbReference type="GO" id="GO:0005509">
    <property type="term" value="F:calcium ion binding"/>
    <property type="evidence" value="ECO:0007669"/>
    <property type="project" value="InterPro"/>
</dbReference>
<proteinExistence type="predicted"/>
<evidence type="ECO:0000313" key="2">
    <source>
        <dbReference type="EMBL" id="RZC73945.1"/>
    </source>
</evidence>
<keyword evidence="3" id="KW-1185">Reference proteome</keyword>
<dbReference type="Proteomes" id="UP000316621">
    <property type="component" value="Chromosome 8"/>
</dbReference>
<gene>
    <name evidence="2" type="ORF">C5167_049420</name>
</gene>